<dbReference type="Proteomes" id="UP001596405">
    <property type="component" value="Unassembled WGS sequence"/>
</dbReference>
<comment type="caution">
    <text evidence="7">The sequence shown here is derived from an EMBL/GenBank/DDBJ whole genome shotgun (WGS) entry which is preliminary data.</text>
</comment>
<dbReference type="Pfam" id="PF02656">
    <property type="entry name" value="DUF202"/>
    <property type="match status" value="1"/>
</dbReference>
<feature type="domain" description="DUF202" evidence="6">
    <location>
        <begin position="37"/>
        <end position="100"/>
    </location>
</feature>
<evidence type="ECO:0000256" key="4">
    <source>
        <dbReference type="ARBA" id="ARBA00023136"/>
    </source>
</evidence>
<evidence type="ECO:0000259" key="6">
    <source>
        <dbReference type="Pfam" id="PF02656"/>
    </source>
</evidence>
<comment type="subcellular location">
    <subcellularLocation>
        <location evidence="1">Endomembrane system</location>
        <topology evidence="1">Multi-pass membrane protein</topology>
    </subcellularLocation>
</comment>
<dbReference type="InterPro" id="IPR003807">
    <property type="entry name" value="DUF202"/>
</dbReference>
<accession>A0ABW2DGS5</accession>
<keyword evidence="2 5" id="KW-0812">Transmembrane</keyword>
<keyword evidence="8" id="KW-1185">Reference proteome</keyword>
<evidence type="ECO:0000256" key="3">
    <source>
        <dbReference type="ARBA" id="ARBA00022989"/>
    </source>
</evidence>
<evidence type="ECO:0000313" key="7">
    <source>
        <dbReference type="EMBL" id="MFC6997022.1"/>
    </source>
</evidence>
<sequence>MGIRNIFSRQAKERIKEGLEVQEKQNLEVRDKLAMDRTKLANERTLMSYMRSAFGLLVAGLTFIKLFWDDPVYVWIGVATIPVGILVAVWGFHRYSKTKRIMEEHTSTYMPTSPIRTELVKQEKLDSSE</sequence>
<reference evidence="8" key="1">
    <citation type="journal article" date="2019" name="Int. J. Syst. Evol. Microbiol.">
        <title>The Global Catalogue of Microorganisms (GCM) 10K type strain sequencing project: providing services to taxonomists for standard genome sequencing and annotation.</title>
        <authorList>
            <consortium name="The Broad Institute Genomics Platform"/>
            <consortium name="The Broad Institute Genome Sequencing Center for Infectious Disease"/>
            <person name="Wu L."/>
            <person name="Ma J."/>
        </authorList>
    </citation>
    <scope>NUCLEOTIDE SEQUENCE [LARGE SCALE GENOMIC DNA]</scope>
    <source>
        <strain evidence="8">CGMCC 4.7393</strain>
    </source>
</reference>
<proteinExistence type="predicted"/>
<feature type="transmembrane region" description="Helical" evidence="5">
    <location>
        <begin position="74"/>
        <end position="92"/>
    </location>
</feature>
<dbReference type="EMBL" id="JBHSYQ010000003">
    <property type="protein sequence ID" value="MFC6997022.1"/>
    <property type="molecule type" value="Genomic_DNA"/>
</dbReference>
<evidence type="ECO:0000256" key="2">
    <source>
        <dbReference type="ARBA" id="ARBA00022692"/>
    </source>
</evidence>
<dbReference type="RefSeq" id="WP_066623131.1">
    <property type="nucleotide sequence ID" value="NZ_JBHSYQ010000003.1"/>
</dbReference>
<keyword evidence="4 5" id="KW-0472">Membrane</keyword>
<gene>
    <name evidence="7" type="ORF">ACFQHR_05260</name>
</gene>
<evidence type="ECO:0000256" key="5">
    <source>
        <dbReference type="SAM" id="Phobius"/>
    </source>
</evidence>
<evidence type="ECO:0000256" key="1">
    <source>
        <dbReference type="ARBA" id="ARBA00004127"/>
    </source>
</evidence>
<protein>
    <submittedName>
        <fullName evidence="7">YidH family protein</fullName>
    </submittedName>
</protein>
<evidence type="ECO:0000313" key="8">
    <source>
        <dbReference type="Proteomes" id="UP001596405"/>
    </source>
</evidence>
<feature type="transmembrane region" description="Helical" evidence="5">
    <location>
        <begin position="49"/>
        <end position="68"/>
    </location>
</feature>
<organism evidence="7 8">
    <name type="scientific">Rufibacter roseus</name>
    <dbReference type="NCBI Taxonomy" id="1567108"/>
    <lineage>
        <taxon>Bacteria</taxon>
        <taxon>Pseudomonadati</taxon>
        <taxon>Bacteroidota</taxon>
        <taxon>Cytophagia</taxon>
        <taxon>Cytophagales</taxon>
        <taxon>Hymenobacteraceae</taxon>
        <taxon>Rufibacter</taxon>
    </lineage>
</organism>
<keyword evidence="3 5" id="KW-1133">Transmembrane helix</keyword>
<name>A0ABW2DGS5_9BACT</name>